<dbReference type="Gene3D" id="3.40.50.300">
    <property type="entry name" value="P-loop containing nucleotide triphosphate hydrolases"/>
    <property type="match status" value="1"/>
</dbReference>
<evidence type="ECO:0000256" key="1">
    <source>
        <dbReference type="SAM" id="Coils"/>
    </source>
</evidence>
<feature type="coiled-coil region" evidence="1">
    <location>
        <begin position="52"/>
        <end position="86"/>
    </location>
</feature>
<dbReference type="InterPro" id="IPR027417">
    <property type="entry name" value="P-loop_NTPase"/>
</dbReference>
<dbReference type="EMBL" id="CAJVPZ010061579">
    <property type="protein sequence ID" value="CAG8791280.1"/>
    <property type="molecule type" value="Genomic_DNA"/>
</dbReference>
<sequence length="180" mass="20694">ELKEKRQLHWIQNCEGCNETLRFLDTSLCRDCYNIEKLINNNKLVNYLIDELTKTSEMVNKLEGKVSELQERVDQLEEKDSQQTKNTVYNVLLIGRTGNGKSTLANVLSGTTKFKEGKYAVSETRDIQDATFEYLCKRYRIIDTVGIGDTKLSEKEVLDKMAEATYSIRDGLYQVLFVTS</sequence>
<feature type="non-terminal residue" evidence="3">
    <location>
        <position position="1"/>
    </location>
</feature>
<feature type="non-terminal residue" evidence="3">
    <location>
        <position position="180"/>
    </location>
</feature>
<reference evidence="3" key="1">
    <citation type="submission" date="2021-06" db="EMBL/GenBank/DDBJ databases">
        <authorList>
            <person name="Kallberg Y."/>
            <person name="Tangrot J."/>
            <person name="Rosling A."/>
        </authorList>
    </citation>
    <scope>NUCLEOTIDE SEQUENCE</scope>
    <source>
        <strain evidence="3">IN212</strain>
    </source>
</reference>
<dbReference type="Proteomes" id="UP000789396">
    <property type="component" value="Unassembled WGS sequence"/>
</dbReference>
<keyword evidence="1" id="KW-0175">Coiled coil</keyword>
<organism evidence="3 4">
    <name type="scientific">Racocetra fulgida</name>
    <dbReference type="NCBI Taxonomy" id="60492"/>
    <lineage>
        <taxon>Eukaryota</taxon>
        <taxon>Fungi</taxon>
        <taxon>Fungi incertae sedis</taxon>
        <taxon>Mucoromycota</taxon>
        <taxon>Glomeromycotina</taxon>
        <taxon>Glomeromycetes</taxon>
        <taxon>Diversisporales</taxon>
        <taxon>Gigasporaceae</taxon>
        <taxon>Racocetra</taxon>
    </lineage>
</organism>
<dbReference type="GO" id="GO:0005525">
    <property type="term" value="F:GTP binding"/>
    <property type="evidence" value="ECO:0007669"/>
    <property type="project" value="InterPro"/>
</dbReference>
<evidence type="ECO:0000259" key="2">
    <source>
        <dbReference type="Pfam" id="PF01926"/>
    </source>
</evidence>
<proteinExistence type="predicted"/>
<name>A0A9N9JPG1_9GLOM</name>
<dbReference type="Pfam" id="PF01926">
    <property type="entry name" value="MMR_HSR1"/>
    <property type="match status" value="1"/>
</dbReference>
<dbReference type="AlphaFoldDB" id="A0A9N9JPG1"/>
<dbReference type="OrthoDB" id="8954335at2759"/>
<gene>
    <name evidence="3" type="ORF">RFULGI_LOCUS16768</name>
</gene>
<comment type="caution">
    <text evidence="3">The sequence shown here is derived from an EMBL/GenBank/DDBJ whole genome shotgun (WGS) entry which is preliminary data.</text>
</comment>
<feature type="domain" description="G" evidence="2">
    <location>
        <begin position="91"/>
        <end position="159"/>
    </location>
</feature>
<dbReference type="SUPFAM" id="SSF52540">
    <property type="entry name" value="P-loop containing nucleoside triphosphate hydrolases"/>
    <property type="match status" value="1"/>
</dbReference>
<protein>
    <submittedName>
        <fullName evidence="3">16467_t:CDS:1</fullName>
    </submittedName>
</protein>
<evidence type="ECO:0000313" key="3">
    <source>
        <dbReference type="EMBL" id="CAG8791280.1"/>
    </source>
</evidence>
<keyword evidence="4" id="KW-1185">Reference proteome</keyword>
<accession>A0A9N9JPG1</accession>
<dbReference type="InterPro" id="IPR006073">
    <property type="entry name" value="GTP-bd"/>
</dbReference>
<evidence type="ECO:0000313" key="4">
    <source>
        <dbReference type="Proteomes" id="UP000789396"/>
    </source>
</evidence>